<keyword evidence="2" id="KW-0812">Transmembrane</keyword>
<organism evidence="3 4">
    <name type="scientific">Hungatella hominis</name>
    <dbReference type="NCBI Taxonomy" id="2763050"/>
    <lineage>
        <taxon>Bacteria</taxon>
        <taxon>Bacillati</taxon>
        <taxon>Bacillota</taxon>
        <taxon>Clostridia</taxon>
        <taxon>Lachnospirales</taxon>
        <taxon>Lachnospiraceae</taxon>
        <taxon>Hungatella</taxon>
    </lineage>
</organism>
<feature type="region of interest" description="Disordered" evidence="1">
    <location>
        <begin position="86"/>
        <end position="152"/>
    </location>
</feature>
<gene>
    <name evidence="3" type="ORF">H8S75_18780</name>
</gene>
<feature type="transmembrane region" description="Helical" evidence="2">
    <location>
        <begin position="12"/>
        <end position="38"/>
    </location>
</feature>
<keyword evidence="4" id="KW-1185">Reference proteome</keyword>
<evidence type="ECO:0000313" key="4">
    <source>
        <dbReference type="Proteomes" id="UP000634672"/>
    </source>
</evidence>
<comment type="caution">
    <text evidence="3">The sequence shown here is derived from an EMBL/GenBank/DDBJ whole genome shotgun (WGS) entry which is preliminary data.</text>
</comment>
<name>A0ABR7H9Y2_9FIRM</name>
<accession>A0ABR7H9Y2</accession>
<evidence type="ECO:0000313" key="3">
    <source>
        <dbReference type="EMBL" id="MBC5710008.1"/>
    </source>
</evidence>
<protein>
    <recommendedName>
        <fullName evidence="5">Flp pilus-assembly TadG-like N-terminal domain-containing protein</fullName>
    </recommendedName>
</protein>
<dbReference type="EMBL" id="JACOPB010000009">
    <property type="protein sequence ID" value="MBC5710008.1"/>
    <property type="molecule type" value="Genomic_DNA"/>
</dbReference>
<evidence type="ECO:0000256" key="1">
    <source>
        <dbReference type="SAM" id="MobiDB-lite"/>
    </source>
</evidence>
<evidence type="ECO:0000256" key="2">
    <source>
        <dbReference type="SAM" id="Phobius"/>
    </source>
</evidence>
<evidence type="ECO:0008006" key="5">
    <source>
        <dbReference type="Google" id="ProtNLM"/>
    </source>
</evidence>
<keyword evidence="2" id="KW-0472">Membrane</keyword>
<dbReference type="RefSeq" id="WP_187022950.1">
    <property type="nucleotide sequence ID" value="NZ_JACOPB010000009.1"/>
</dbReference>
<sequence length="259" mass="28103">MAGRKNGEEGYVLGWVVVMVMILMILVTAILFATSAYYRQSLREYNDRQAYLTARSIVQTAAADFTGNGSGELRDAILDEISEFMGSGSDAELGDEPDEELGAELGDEPDEELGAELGDEPDEESGAELEDEPDGEFRAEPGNESNGEFGTEPKAELNAQSNTDSANMSDSRINNMIPISAIKFQLDATMGSCTMTGYYMPEENCLMLTATAKKGSSTEIMTVYLQNDPESEEEPWIVLGYERGEPQLINCNSSDGSSS</sequence>
<reference evidence="3 4" key="1">
    <citation type="submission" date="2020-08" db="EMBL/GenBank/DDBJ databases">
        <title>Genome public.</title>
        <authorList>
            <person name="Liu C."/>
            <person name="Sun Q."/>
        </authorList>
    </citation>
    <scope>NUCLEOTIDE SEQUENCE [LARGE SCALE GENOMIC DNA]</scope>
    <source>
        <strain evidence="3 4">NSJ-66</strain>
    </source>
</reference>
<dbReference type="Proteomes" id="UP000634672">
    <property type="component" value="Unassembled WGS sequence"/>
</dbReference>
<feature type="compositionally biased region" description="Acidic residues" evidence="1">
    <location>
        <begin position="92"/>
        <end position="134"/>
    </location>
</feature>
<keyword evidence="2" id="KW-1133">Transmembrane helix</keyword>
<proteinExistence type="predicted"/>